<evidence type="ECO:0000256" key="4">
    <source>
        <dbReference type="ARBA" id="ARBA00023163"/>
    </source>
</evidence>
<dbReference type="InterPro" id="IPR044810">
    <property type="entry name" value="WRKY_plant"/>
</dbReference>
<feature type="region of interest" description="Disordered" evidence="7">
    <location>
        <begin position="103"/>
        <end position="124"/>
    </location>
</feature>
<dbReference type="EMBL" id="JACMSC010000003">
    <property type="protein sequence ID" value="KAG6529927.1"/>
    <property type="molecule type" value="Genomic_DNA"/>
</dbReference>
<dbReference type="GO" id="GO:0005634">
    <property type="term" value="C:nucleus"/>
    <property type="evidence" value="ECO:0007669"/>
    <property type="project" value="UniProtKB-SubCell"/>
</dbReference>
<accession>A0A8J5I7E9</accession>
<dbReference type="InterPro" id="IPR036576">
    <property type="entry name" value="WRKY_dom_sf"/>
</dbReference>
<keyword evidence="4" id="KW-0804">Transcription</keyword>
<feature type="compositionally biased region" description="Basic residues" evidence="7">
    <location>
        <begin position="114"/>
        <end position="124"/>
    </location>
</feature>
<evidence type="ECO:0000256" key="2">
    <source>
        <dbReference type="ARBA" id="ARBA00023015"/>
    </source>
</evidence>
<comment type="caution">
    <text evidence="9">The sequence shown here is derived from an EMBL/GenBank/DDBJ whole genome shotgun (WGS) entry which is preliminary data.</text>
</comment>
<dbReference type="GO" id="GO:0003700">
    <property type="term" value="F:DNA-binding transcription factor activity"/>
    <property type="evidence" value="ECO:0007669"/>
    <property type="project" value="InterPro"/>
</dbReference>
<organism evidence="9 10">
    <name type="scientific">Zingiber officinale</name>
    <name type="common">Ginger</name>
    <name type="synonym">Amomum zingiber</name>
    <dbReference type="NCBI Taxonomy" id="94328"/>
    <lineage>
        <taxon>Eukaryota</taxon>
        <taxon>Viridiplantae</taxon>
        <taxon>Streptophyta</taxon>
        <taxon>Embryophyta</taxon>
        <taxon>Tracheophyta</taxon>
        <taxon>Spermatophyta</taxon>
        <taxon>Magnoliopsida</taxon>
        <taxon>Liliopsida</taxon>
        <taxon>Zingiberales</taxon>
        <taxon>Zingiberaceae</taxon>
        <taxon>Zingiber</taxon>
    </lineage>
</organism>
<dbReference type="PROSITE" id="PS50811">
    <property type="entry name" value="WRKY"/>
    <property type="match status" value="1"/>
</dbReference>
<name>A0A8J5I7E9_ZINOF</name>
<evidence type="ECO:0000256" key="1">
    <source>
        <dbReference type="ARBA" id="ARBA00004123"/>
    </source>
</evidence>
<dbReference type="InterPro" id="IPR003657">
    <property type="entry name" value="WRKY_dom"/>
</dbReference>
<sequence length="446" mass="47963">MDADNWDLSAVVRSCLSSADAAPSTRDPLWVFPWPLEQLRVVEDRKDGAFMNSSEVFKRRRGLIGIPEVQPLPGKKVGSLSPLYASVLLDTATAESNQPLLCRKEDRPVSQTPRSRRKKNKQKKVVHHVAADGLSSDMWAWRKYGQKPIKGSPYPRGYYRCSSSKGCAARKQVERSRTDPAVFIVTYTSEHKHPMPTRRNSLAGSTRPKLPSTSTGNREVSPLPSTAMPELFPATRLSDSIPELLLDDMEMMGEDDLLFMSSKQGAGWSPTGDIAALFYGDGCFDDPLFPLSSLSTKGESSNTTTAAAEAFSETKSWSDLQINSWSGLQTASLSGLQIVSGSDLQIKAGSDLQIASLSDLQIVSGSDLQIKAGSDLQIDSLSGLQIVSGSDLHIKAGSDLQIASLSGLQIVSGLDLQIKAGSDLQVASLSGLRIASGSQVSRSSTG</sequence>
<dbReference type="PANTHER" id="PTHR32096">
    <property type="entry name" value="WRKY TRANSCRIPTION FACTOR 30-RELATED-RELATED"/>
    <property type="match status" value="1"/>
</dbReference>
<feature type="region of interest" description="Disordered" evidence="7">
    <location>
        <begin position="192"/>
        <end position="229"/>
    </location>
</feature>
<comment type="similarity">
    <text evidence="6">Belongs to the WRKY group II-e family.</text>
</comment>
<evidence type="ECO:0000313" key="10">
    <source>
        <dbReference type="Proteomes" id="UP000734854"/>
    </source>
</evidence>
<feature type="domain" description="WRKY" evidence="8">
    <location>
        <begin position="130"/>
        <end position="196"/>
    </location>
</feature>
<dbReference type="SMART" id="SM00774">
    <property type="entry name" value="WRKY"/>
    <property type="match status" value="1"/>
</dbReference>
<dbReference type="Gene3D" id="2.20.25.80">
    <property type="entry name" value="WRKY domain"/>
    <property type="match status" value="1"/>
</dbReference>
<reference evidence="9 10" key="1">
    <citation type="submission" date="2020-08" db="EMBL/GenBank/DDBJ databases">
        <title>Plant Genome Project.</title>
        <authorList>
            <person name="Zhang R.-G."/>
        </authorList>
    </citation>
    <scope>NUCLEOTIDE SEQUENCE [LARGE SCALE GENOMIC DNA]</scope>
    <source>
        <tissue evidence="9">Rhizome</tissue>
    </source>
</reference>
<evidence type="ECO:0000313" key="9">
    <source>
        <dbReference type="EMBL" id="KAG6529927.1"/>
    </source>
</evidence>
<dbReference type="PANTHER" id="PTHR32096:SF61">
    <property type="entry name" value="WRKY TRANSCRIPTION FACTOR 22"/>
    <property type="match status" value="1"/>
</dbReference>
<dbReference type="Proteomes" id="UP000734854">
    <property type="component" value="Unassembled WGS sequence"/>
</dbReference>
<keyword evidence="2" id="KW-0805">Transcription regulation</keyword>
<dbReference type="SUPFAM" id="SSF118290">
    <property type="entry name" value="WRKY DNA-binding domain"/>
    <property type="match status" value="1"/>
</dbReference>
<proteinExistence type="inferred from homology"/>
<gene>
    <name evidence="9" type="ORF">ZIOFF_012144</name>
</gene>
<dbReference type="Pfam" id="PF03106">
    <property type="entry name" value="WRKY"/>
    <property type="match status" value="1"/>
</dbReference>
<evidence type="ECO:0000256" key="3">
    <source>
        <dbReference type="ARBA" id="ARBA00023125"/>
    </source>
</evidence>
<keyword evidence="5" id="KW-0539">Nucleus</keyword>
<dbReference type="GO" id="GO:0000976">
    <property type="term" value="F:transcription cis-regulatory region binding"/>
    <property type="evidence" value="ECO:0007669"/>
    <property type="project" value="TreeGrafter"/>
</dbReference>
<keyword evidence="3" id="KW-0238">DNA-binding</keyword>
<evidence type="ECO:0000259" key="8">
    <source>
        <dbReference type="PROSITE" id="PS50811"/>
    </source>
</evidence>
<comment type="subcellular location">
    <subcellularLocation>
        <location evidence="1">Nucleus</location>
    </subcellularLocation>
</comment>
<protein>
    <recommendedName>
        <fullName evidence="8">WRKY domain-containing protein</fullName>
    </recommendedName>
</protein>
<evidence type="ECO:0000256" key="7">
    <source>
        <dbReference type="SAM" id="MobiDB-lite"/>
    </source>
</evidence>
<dbReference type="FunFam" id="2.20.25.80:FF:000007">
    <property type="entry name" value="WRKY transcription factor 22"/>
    <property type="match status" value="1"/>
</dbReference>
<evidence type="ECO:0000256" key="6">
    <source>
        <dbReference type="ARBA" id="ARBA00060761"/>
    </source>
</evidence>
<keyword evidence="10" id="KW-1185">Reference proteome</keyword>
<evidence type="ECO:0000256" key="5">
    <source>
        <dbReference type="ARBA" id="ARBA00023242"/>
    </source>
</evidence>
<dbReference type="AlphaFoldDB" id="A0A8J5I7E9"/>